<reference evidence="4" key="1">
    <citation type="submission" date="2025-08" db="UniProtKB">
        <authorList>
            <consortium name="RefSeq"/>
        </authorList>
    </citation>
    <scope>IDENTIFICATION</scope>
    <source>
        <tissue evidence="4">Gonads</tissue>
    </source>
</reference>
<keyword evidence="1" id="KW-0175">Coiled coil</keyword>
<dbReference type="KEGG" id="soy:115887217"/>
<evidence type="ECO:0000313" key="3">
    <source>
        <dbReference type="Proteomes" id="UP000504635"/>
    </source>
</evidence>
<organism evidence="3 4">
    <name type="scientific">Sitophilus oryzae</name>
    <name type="common">Rice weevil</name>
    <name type="synonym">Curculio oryzae</name>
    <dbReference type="NCBI Taxonomy" id="7048"/>
    <lineage>
        <taxon>Eukaryota</taxon>
        <taxon>Metazoa</taxon>
        <taxon>Ecdysozoa</taxon>
        <taxon>Arthropoda</taxon>
        <taxon>Hexapoda</taxon>
        <taxon>Insecta</taxon>
        <taxon>Pterygota</taxon>
        <taxon>Neoptera</taxon>
        <taxon>Endopterygota</taxon>
        <taxon>Coleoptera</taxon>
        <taxon>Polyphaga</taxon>
        <taxon>Cucujiformia</taxon>
        <taxon>Curculionidae</taxon>
        <taxon>Dryophthorinae</taxon>
        <taxon>Sitophilus</taxon>
    </lineage>
</organism>
<dbReference type="GeneID" id="115887217"/>
<feature type="coiled-coil region" evidence="1">
    <location>
        <begin position="403"/>
        <end position="430"/>
    </location>
</feature>
<accession>A0A6J2YH54</accession>
<evidence type="ECO:0000313" key="4">
    <source>
        <dbReference type="RefSeq" id="XP_030762444.1"/>
    </source>
</evidence>
<gene>
    <name evidence="4" type="primary">LOC115887217</name>
</gene>
<evidence type="ECO:0000256" key="2">
    <source>
        <dbReference type="SAM" id="MobiDB-lite"/>
    </source>
</evidence>
<feature type="compositionally biased region" description="Polar residues" evidence="2">
    <location>
        <begin position="69"/>
        <end position="81"/>
    </location>
</feature>
<dbReference type="InParanoid" id="A0A6J2YH54"/>
<protein>
    <submittedName>
        <fullName evidence="4">Uncharacterized protein LOC115887217</fullName>
    </submittedName>
</protein>
<sequence length="495" mass="57090">MEMYEKPCTDRSEEIKMVHSQHARIMKEEDEIWISSEDLNTENSSDDERLKLRHACKRKTKVKNRKRSSPNINVQRPSISSIPPVAGTSKDLDDRLLASRLEVPSSQLDESKTSDEEYAPVPSNYNTKRMSLEDWRPMKGALNLTSLEEAAAENRVPKMSYPENFYEGLLDKLRSLKSCSSLKSLRKISPPERATAPVDGKSFQFLKNTPEVKATLDFINKLDEEIADTICKYKTERSERHKTELELCQHISDNALSQDKDTDLFLDMCNFEGKLKGFKKQAEEEVMEAFTKGQTRRFPKNEEIQSNNPVENKVENAGNGDNSAPRNFIELNKRSIRDPMMTTCCLTDEEKTKIENMLKDIDDFQLDDGQLSVWSDSIKDVNELEENKENMIVDLTTNAFSILQNEKDRMDEINTQLQRITLEKGDAEEAHSNSRTTINPVKDEEFWKKCILDQSLKDIDEKLAKIHQSNVEAEEKLKFFLENNNIEEEEDIILI</sequence>
<dbReference type="RefSeq" id="XP_030762444.1">
    <property type="nucleotide sequence ID" value="XM_030906584.1"/>
</dbReference>
<keyword evidence="3" id="KW-1185">Reference proteome</keyword>
<dbReference type="AlphaFoldDB" id="A0A6J2YH54"/>
<feature type="coiled-coil region" evidence="1">
    <location>
        <begin position="456"/>
        <end position="490"/>
    </location>
</feature>
<name>A0A6J2YH54_SITOR</name>
<feature type="region of interest" description="Disordered" evidence="2">
    <location>
        <begin position="38"/>
        <end position="90"/>
    </location>
</feature>
<feature type="compositionally biased region" description="Basic residues" evidence="2">
    <location>
        <begin position="51"/>
        <end position="68"/>
    </location>
</feature>
<dbReference type="OrthoDB" id="6774983at2759"/>
<dbReference type="Proteomes" id="UP000504635">
    <property type="component" value="Unplaced"/>
</dbReference>
<evidence type="ECO:0000256" key="1">
    <source>
        <dbReference type="SAM" id="Coils"/>
    </source>
</evidence>
<feature type="region of interest" description="Disordered" evidence="2">
    <location>
        <begin position="102"/>
        <end position="124"/>
    </location>
</feature>
<proteinExistence type="predicted"/>